<sequence length="61" mass="6837">MNVDPEAQLGCAGTARPIMNMSDMAHRVTDVLKRMTDRLTHRTDTQAQQPSAKKVVEDLKK</sequence>
<feature type="region of interest" description="Disordered" evidence="1">
    <location>
        <begin position="40"/>
        <end position="61"/>
    </location>
</feature>
<dbReference type="AlphaFoldDB" id="A0A512C369"/>
<evidence type="ECO:0000313" key="2">
    <source>
        <dbReference type="EMBL" id="GEO18487.1"/>
    </source>
</evidence>
<dbReference type="EMBL" id="BJYU01000199">
    <property type="protein sequence ID" value="GEO18487.1"/>
    <property type="molecule type" value="Genomic_DNA"/>
</dbReference>
<accession>A0A512C369</accession>
<evidence type="ECO:0000256" key="1">
    <source>
        <dbReference type="SAM" id="MobiDB-lite"/>
    </source>
</evidence>
<gene>
    <name evidence="2" type="ORF">MAE02_61830</name>
</gene>
<protein>
    <submittedName>
        <fullName evidence="2">Uncharacterized protein</fullName>
    </submittedName>
</protein>
<name>A0A512C369_9HYPH</name>
<organism evidence="2 3">
    <name type="scientific">Microvirga aerophila</name>
    <dbReference type="NCBI Taxonomy" id="670291"/>
    <lineage>
        <taxon>Bacteria</taxon>
        <taxon>Pseudomonadati</taxon>
        <taxon>Pseudomonadota</taxon>
        <taxon>Alphaproteobacteria</taxon>
        <taxon>Hyphomicrobiales</taxon>
        <taxon>Methylobacteriaceae</taxon>
        <taxon>Microvirga</taxon>
    </lineage>
</organism>
<dbReference type="Proteomes" id="UP000321085">
    <property type="component" value="Unassembled WGS sequence"/>
</dbReference>
<proteinExistence type="predicted"/>
<keyword evidence="3" id="KW-1185">Reference proteome</keyword>
<reference evidence="2 3" key="1">
    <citation type="submission" date="2019-07" db="EMBL/GenBank/DDBJ databases">
        <title>Whole genome shotgun sequence of Microvirga aerophila NBRC 106136.</title>
        <authorList>
            <person name="Hosoyama A."/>
            <person name="Uohara A."/>
            <person name="Ohji S."/>
            <person name="Ichikawa N."/>
        </authorList>
    </citation>
    <scope>NUCLEOTIDE SEQUENCE [LARGE SCALE GENOMIC DNA]</scope>
    <source>
        <strain evidence="2 3">NBRC 106136</strain>
    </source>
</reference>
<evidence type="ECO:0000313" key="3">
    <source>
        <dbReference type="Proteomes" id="UP000321085"/>
    </source>
</evidence>
<comment type="caution">
    <text evidence="2">The sequence shown here is derived from an EMBL/GenBank/DDBJ whole genome shotgun (WGS) entry which is preliminary data.</text>
</comment>